<dbReference type="EMBL" id="SKBQ01000087">
    <property type="protein sequence ID" value="TPX07717.1"/>
    <property type="molecule type" value="Genomic_DNA"/>
</dbReference>
<keyword evidence="2" id="KW-1185">Reference proteome</keyword>
<dbReference type="STRING" id="1093900.A0A507AKZ1"/>
<dbReference type="RefSeq" id="XP_030989428.1">
    <property type="nucleotide sequence ID" value="XM_031133250.1"/>
</dbReference>
<sequence>MAAASVSGEGRGDECDYLLNPLPASLRRAGITASTSATDGGDTPPLCLDPGIADFDSIEFLTAMPSMPLVLSAPERATWEQALGDTFAANPFLRHNVYALAAIQRYRTAPLPQRDLLVAACAHHAEASRLFRAAVVALNERNWLAAYMFGVSMTLFYFSVVEGGPAAAAADPAGAYFHDHLETFFALRSNAFLAVQLQPWFDRSPLLHVIAGNILRQTEPLDEACFDATEELRHAVEEGGGRTLPRRQADRAALRDAARALQEWAVDTQGHPHTWKHLIWWPGRVSREFVSLLVRGEPAALVALVNWCTAVARAPRRWYMDGWVLRTAGAAMYGLGPEWDPPLRWPRRELAARLAVSRYPPVDLLAGG</sequence>
<dbReference type="Proteomes" id="UP000319257">
    <property type="component" value="Unassembled WGS sequence"/>
</dbReference>
<accession>A0A507AKZ1</accession>
<gene>
    <name evidence="1" type="ORF">E0L32_010613</name>
</gene>
<reference evidence="1 2" key="1">
    <citation type="submission" date="2019-06" db="EMBL/GenBank/DDBJ databases">
        <title>Draft genome sequence of the filamentous fungus Phialemoniopsis curvata isolated from diesel fuel.</title>
        <authorList>
            <person name="Varaljay V.A."/>
            <person name="Lyon W.J."/>
            <person name="Crouch A.L."/>
            <person name="Drake C.E."/>
            <person name="Hollomon J.M."/>
            <person name="Nadeau L.J."/>
            <person name="Nunn H.S."/>
            <person name="Stevenson B.S."/>
            <person name="Bojanowski C.L."/>
            <person name="Crookes-Goodson W.J."/>
        </authorList>
    </citation>
    <scope>NUCLEOTIDE SEQUENCE [LARGE SCALE GENOMIC DNA]</scope>
    <source>
        <strain evidence="1 2">D216</strain>
    </source>
</reference>
<dbReference type="PANTHER" id="PTHR47784:SF5">
    <property type="entry name" value="STEROL UPTAKE CONTROL PROTEIN 2"/>
    <property type="match status" value="1"/>
</dbReference>
<comment type="caution">
    <text evidence="1">The sequence shown here is derived from an EMBL/GenBank/DDBJ whole genome shotgun (WGS) entry which is preliminary data.</text>
</comment>
<proteinExistence type="predicted"/>
<dbReference type="PANTHER" id="PTHR47784">
    <property type="entry name" value="STEROL UPTAKE CONTROL PROTEIN 2"/>
    <property type="match status" value="1"/>
</dbReference>
<dbReference type="GO" id="GO:0001228">
    <property type="term" value="F:DNA-binding transcription activator activity, RNA polymerase II-specific"/>
    <property type="evidence" value="ECO:0007669"/>
    <property type="project" value="TreeGrafter"/>
</dbReference>
<evidence type="ECO:0000313" key="1">
    <source>
        <dbReference type="EMBL" id="TPX07717.1"/>
    </source>
</evidence>
<dbReference type="InterPro" id="IPR053157">
    <property type="entry name" value="Sterol_Uptake_Regulator"/>
</dbReference>
<dbReference type="OrthoDB" id="3546279at2759"/>
<dbReference type="AlphaFoldDB" id="A0A507AKZ1"/>
<evidence type="ECO:0000313" key="2">
    <source>
        <dbReference type="Proteomes" id="UP000319257"/>
    </source>
</evidence>
<dbReference type="InParanoid" id="A0A507AKZ1"/>
<organism evidence="1 2">
    <name type="scientific">Thyridium curvatum</name>
    <dbReference type="NCBI Taxonomy" id="1093900"/>
    <lineage>
        <taxon>Eukaryota</taxon>
        <taxon>Fungi</taxon>
        <taxon>Dikarya</taxon>
        <taxon>Ascomycota</taxon>
        <taxon>Pezizomycotina</taxon>
        <taxon>Sordariomycetes</taxon>
        <taxon>Sordariomycetidae</taxon>
        <taxon>Thyridiales</taxon>
        <taxon>Thyridiaceae</taxon>
        <taxon>Thyridium</taxon>
    </lineage>
</organism>
<name>A0A507AKZ1_9PEZI</name>
<dbReference type="GeneID" id="41978060"/>
<protein>
    <submittedName>
        <fullName evidence="1">Uncharacterized protein</fullName>
    </submittedName>
</protein>